<feature type="domain" description="Menorin-like" evidence="2">
    <location>
        <begin position="1"/>
        <end position="54"/>
    </location>
</feature>
<dbReference type="AlphaFoldDB" id="A0A0M8ZT81"/>
<evidence type="ECO:0000259" key="2">
    <source>
        <dbReference type="Pfam" id="PF10223"/>
    </source>
</evidence>
<accession>A0A0M8ZT81</accession>
<gene>
    <name evidence="3" type="ORF">WN51_06580</name>
</gene>
<organism evidence="3 4">
    <name type="scientific">Melipona quadrifasciata</name>
    <dbReference type="NCBI Taxonomy" id="166423"/>
    <lineage>
        <taxon>Eukaryota</taxon>
        <taxon>Metazoa</taxon>
        <taxon>Ecdysozoa</taxon>
        <taxon>Arthropoda</taxon>
        <taxon>Hexapoda</taxon>
        <taxon>Insecta</taxon>
        <taxon>Pterygota</taxon>
        <taxon>Neoptera</taxon>
        <taxon>Endopterygota</taxon>
        <taxon>Hymenoptera</taxon>
        <taxon>Apocrita</taxon>
        <taxon>Aculeata</taxon>
        <taxon>Apoidea</taxon>
        <taxon>Anthophila</taxon>
        <taxon>Apidae</taxon>
        <taxon>Melipona</taxon>
    </lineage>
</organism>
<dbReference type="Pfam" id="PF10223">
    <property type="entry name" value="Menorin_N"/>
    <property type="match status" value="1"/>
</dbReference>
<keyword evidence="4" id="KW-1185">Reference proteome</keyword>
<protein>
    <recommendedName>
        <fullName evidence="2">Menorin-like domain-containing protein</fullName>
    </recommendedName>
</protein>
<proteinExistence type="inferred from homology"/>
<dbReference type="EMBL" id="KQ435889">
    <property type="protein sequence ID" value="KOX69496.1"/>
    <property type="molecule type" value="Genomic_DNA"/>
</dbReference>
<comment type="similarity">
    <text evidence="1">Belongs to the menorin family.</text>
</comment>
<name>A0A0M8ZT81_9HYME</name>
<evidence type="ECO:0000256" key="1">
    <source>
        <dbReference type="ARBA" id="ARBA00044953"/>
    </source>
</evidence>
<dbReference type="InterPro" id="IPR019356">
    <property type="entry name" value="Menorin_dom"/>
</dbReference>
<evidence type="ECO:0000313" key="4">
    <source>
        <dbReference type="Proteomes" id="UP000053105"/>
    </source>
</evidence>
<sequence length="98" mass="11229">MAHPLVNTINLMLEKFLNKMTAKNVSENIKLDFKSMKTFNASTSILKKFCNNSRVSFHRSPVSNIFQNSVIIFADREFYNRLLQSCVVNSCFVFALTA</sequence>
<evidence type="ECO:0000313" key="3">
    <source>
        <dbReference type="EMBL" id="KOX69496.1"/>
    </source>
</evidence>
<reference evidence="3 4" key="1">
    <citation type="submission" date="2015-07" db="EMBL/GenBank/DDBJ databases">
        <title>The genome of Melipona quadrifasciata.</title>
        <authorList>
            <person name="Pan H."/>
            <person name="Kapheim K."/>
        </authorList>
    </citation>
    <scope>NUCLEOTIDE SEQUENCE [LARGE SCALE GENOMIC DNA]</scope>
    <source>
        <strain evidence="3">0111107301</strain>
        <tissue evidence="3">Whole body</tissue>
    </source>
</reference>
<dbReference type="Proteomes" id="UP000053105">
    <property type="component" value="Unassembled WGS sequence"/>
</dbReference>